<dbReference type="STRING" id="6239.B0454.4.1"/>
<feature type="transmembrane region" description="Helical" evidence="1">
    <location>
        <begin position="284"/>
        <end position="306"/>
    </location>
</feature>
<reference evidence="2 3" key="1">
    <citation type="journal article" date="1998" name="Science">
        <title>Genome sequence of the nematode C. elegans: a platform for investigating biology.</title>
        <authorList>
            <consortium name="The C. elegans sequencing consortium"/>
            <person name="Sulson J.E."/>
            <person name="Waterston R."/>
        </authorList>
    </citation>
    <scope>NUCLEOTIDE SEQUENCE [LARGE SCALE GENOMIC DNA]</scope>
    <source>
        <strain evidence="2 3">Bristol N2</strain>
    </source>
</reference>
<dbReference type="Proteomes" id="UP000001940">
    <property type="component" value="Chromosome II"/>
</dbReference>
<dbReference type="OrthoDB" id="5862349at2759"/>
<name>O17170_CAEEL</name>
<feature type="transmembrane region" description="Helical" evidence="1">
    <location>
        <begin position="244"/>
        <end position="272"/>
    </location>
</feature>
<dbReference type="RefSeq" id="NP_494431.1">
    <property type="nucleotide sequence ID" value="NM_062030.1"/>
</dbReference>
<dbReference type="UCSC" id="B0454.4">
    <property type="organism name" value="c. elegans"/>
</dbReference>
<keyword evidence="1" id="KW-0812">Transmembrane</keyword>
<keyword evidence="1" id="KW-0472">Membrane</keyword>
<dbReference type="WormBase" id="B0454.4">
    <property type="protein sequence ID" value="CE25743"/>
    <property type="gene ID" value="WBGene00005541"/>
    <property type="gene designation" value="sri-29"/>
</dbReference>
<dbReference type="AGR" id="WB:WBGene00005541"/>
<dbReference type="OMA" id="THIHSTI"/>
<feature type="transmembrane region" description="Helical" evidence="1">
    <location>
        <begin position="50"/>
        <end position="69"/>
    </location>
</feature>
<organism evidence="2 3">
    <name type="scientific">Caenorhabditis elegans</name>
    <dbReference type="NCBI Taxonomy" id="6239"/>
    <lineage>
        <taxon>Eukaryota</taxon>
        <taxon>Metazoa</taxon>
        <taxon>Ecdysozoa</taxon>
        <taxon>Nematoda</taxon>
        <taxon>Chromadorea</taxon>
        <taxon>Rhabditida</taxon>
        <taxon>Rhabditina</taxon>
        <taxon>Rhabditomorpha</taxon>
        <taxon>Rhabditoidea</taxon>
        <taxon>Rhabditidae</taxon>
        <taxon>Peloderinae</taxon>
        <taxon>Caenorhabditis</taxon>
    </lineage>
</organism>
<dbReference type="eggNOG" id="ENOG502TJC1">
    <property type="taxonomic scope" value="Eukaryota"/>
</dbReference>
<keyword evidence="2" id="KW-0675">Receptor</keyword>
<keyword evidence="1" id="KW-1133">Transmembrane helix</keyword>
<dbReference type="PANTHER" id="PTHR45830">
    <property type="entry name" value="SERPENTINE RECEPTOR, CLASS I"/>
    <property type="match status" value="1"/>
</dbReference>
<proteinExistence type="predicted"/>
<keyword evidence="3" id="KW-1185">Reference proteome</keyword>
<dbReference type="CTD" id="191904"/>
<evidence type="ECO:0000313" key="4">
    <source>
        <dbReference type="WormBase" id="B0454.4"/>
    </source>
</evidence>
<dbReference type="Pfam" id="PF10327">
    <property type="entry name" value="7TM_GPCR_Sri"/>
    <property type="match status" value="1"/>
</dbReference>
<dbReference type="InterPro" id="IPR019429">
    <property type="entry name" value="7TM_GPCR_serpentine_rcpt_Sri"/>
</dbReference>
<feature type="transmembrane region" description="Helical" evidence="1">
    <location>
        <begin position="89"/>
        <end position="117"/>
    </location>
</feature>
<dbReference type="SMR" id="O17170"/>
<evidence type="ECO:0000256" key="1">
    <source>
        <dbReference type="SAM" id="Phobius"/>
    </source>
</evidence>
<dbReference type="AlphaFoldDB" id="O17170"/>
<protein>
    <submittedName>
        <fullName evidence="2">Serpentine Receptor, class I</fullName>
    </submittedName>
</protein>
<dbReference type="GeneID" id="191904"/>
<dbReference type="EMBL" id="BX284602">
    <property type="protein sequence ID" value="CCD61970.1"/>
    <property type="molecule type" value="Genomic_DNA"/>
</dbReference>
<feature type="transmembrane region" description="Helical" evidence="1">
    <location>
        <begin position="20"/>
        <end position="38"/>
    </location>
</feature>
<dbReference type="FunCoup" id="O17170">
    <property type="interactions" value="8"/>
</dbReference>
<accession>O17170</accession>
<dbReference type="SUPFAM" id="SSF81321">
    <property type="entry name" value="Family A G protein-coupled receptor-like"/>
    <property type="match status" value="1"/>
</dbReference>
<dbReference type="PhylomeDB" id="O17170"/>
<evidence type="ECO:0000313" key="2">
    <source>
        <dbReference type="EMBL" id="CCD61970.1"/>
    </source>
</evidence>
<evidence type="ECO:0000313" key="3">
    <source>
        <dbReference type="Proteomes" id="UP000001940"/>
    </source>
</evidence>
<dbReference type="Bgee" id="WBGene00005541">
    <property type="expression patterns" value="Expressed in larva"/>
</dbReference>
<dbReference type="HOGENOM" id="CLU_067919_1_0_1"/>
<dbReference type="PANTHER" id="PTHR45830:SF12">
    <property type="entry name" value="G_PROTEIN_RECEP_F1_2 DOMAIN-CONTAINING PROTEIN-RELATED"/>
    <property type="match status" value="1"/>
</dbReference>
<dbReference type="PaxDb" id="6239-B0454.4"/>
<feature type="transmembrane region" description="Helical" evidence="1">
    <location>
        <begin position="138"/>
        <end position="158"/>
    </location>
</feature>
<dbReference type="InParanoid" id="O17170"/>
<dbReference type="Gene3D" id="1.20.1070.10">
    <property type="entry name" value="Rhodopsin 7-helix transmembrane proteins"/>
    <property type="match status" value="1"/>
</dbReference>
<gene>
    <name evidence="2 4" type="primary">sri-29</name>
    <name evidence="4" type="ORF">B0454.4</name>
    <name evidence="2" type="ORF">CELE_B0454.4</name>
</gene>
<dbReference type="KEGG" id="cel:CELE_B0454.4"/>
<feature type="transmembrane region" description="Helical" evidence="1">
    <location>
        <begin position="195"/>
        <end position="224"/>
    </location>
</feature>
<sequence length="336" mass="38625">MSESLNIDFEVPEHLINHYYVSGTIALLLNLLVIYLLLFQSGKLDNFRFYLLAFQVSCTASDVNIAFLFQPIPLFPLFSGYGHGFMSRWFGWSTHTLFTLFTLLLSGQIEVLTICFLRKYKAIMQLKTLSNPSSSLTYIIIYHLCMSYSLAITLAWYFSETSKEDQWKLISQDHPSLVPKYQQLNEFYYTYFNSAYIFIIFLVLTAAGTLKTIIVISLLVLRMFKVLSDVKSRLSKGTLSRHKVALRSLIMQFMTTPISFLPPFMLVVVALFPTSYSQAISQGSFMVSTTHSIINSLVVLTTYPEFRKILMFWRKKDARRIPTLLSSVRPTASPRN</sequence>